<comment type="caution">
    <text evidence="11">The sequence shown here is derived from an EMBL/GenBank/DDBJ whole genome shotgun (WGS) entry which is preliminary data.</text>
</comment>
<dbReference type="SUPFAM" id="SSF56112">
    <property type="entry name" value="Protein kinase-like (PK-like)"/>
    <property type="match status" value="1"/>
</dbReference>
<evidence type="ECO:0000256" key="6">
    <source>
        <dbReference type="ARBA" id="ARBA00022840"/>
    </source>
</evidence>
<evidence type="ECO:0000256" key="1">
    <source>
        <dbReference type="ARBA" id="ARBA00012513"/>
    </source>
</evidence>
<keyword evidence="6 7" id="KW-0067">ATP-binding</keyword>
<dbReference type="PROSITE" id="PS00107">
    <property type="entry name" value="PROTEIN_KINASE_ATP"/>
    <property type="match status" value="1"/>
</dbReference>
<evidence type="ECO:0000313" key="11">
    <source>
        <dbReference type="EMBL" id="MFC5922728.1"/>
    </source>
</evidence>
<keyword evidence="4 7" id="KW-0547">Nucleotide-binding</keyword>
<keyword evidence="2" id="KW-0723">Serine/threonine-protein kinase</keyword>
<gene>
    <name evidence="11" type="ORF">ACFQGL_05150</name>
</gene>
<proteinExistence type="predicted"/>
<evidence type="ECO:0000256" key="7">
    <source>
        <dbReference type="PROSITE-ProRule" id="PRU10141"/>
    </source>
</evidence>
<keyword evidence="5 11" id="KW-0418">Kinase</keyword>
<evidence type="ECO:0000256" key="3">
    <source>
        <dbReference type="ARBA" id="ARBA00022679"/>
    </source>
</evidence>
<dbReference type="Pfam" id="PF00069">
    <property type="entry name" value="Pkinase"/>
    <property type="match status" value="1"/>
</dbReference>
<dbReference type="PANTHER" id="PTHR43289">
    <property type="entry name" value="MITOGEN-ACTIVATED PROTEIN KINASE KINASE KINASE 20-RELATED"/>
    <property type="match status" value="1"/>
</dbReference>
<evidence type="ECO:0000259" key="10">
    <source>
        <dbReference type="PROSITE" id="PS50011"/>
    </source>
</evidence>
<feature type="region of interest" description="Disordered" evidence="8">
    <location>
        <begin position="265"/>
        <end position="330"/>
    </location>
</feature>
<dbReference type="PANTHER" id="PTHR43289:SF6">
    <property type="entry name" value="SERINE_THREONINE-PROTEIN KINASE NEKL-3"/>
    <property type="match status" value="1"/>
</dbReference>
<evidence type="ECO:0000313" key="12">
    <source>
        <dbReference type="Proteomes" id="UP001596226"/>
    </source>
</evidence>
<dbReference type="InterPro" id="IPR000719">
    <property type="entry name" value="Prot_kinase_dom"/>
</dbReference>
<evidence type="ECO:0000256" key="5">
    <source>
        <dbReference type="ARBA" id="ARBA00022777"/>
    </source>
</evidence>
<organism evidence="11 12">
    <name type="scientific">Micromonospora vulcania</name>
    <dbReference type="NCBI Taxonomy" id="1441873"/>
    <lineage>
        <taxon>Bacteria</taxon>
        <taxon>Bacillati</taxon>
        <taxon>Actinomycetota</taxon>
        <taxon>Actinomycetes</taxon>
        <taxon>Micromonosporales</taxon>
        <taxon>Micromonosporaceae</taxon>
        <taxon>Micromonospora</taxon>
    </lineage>
</organism>
<feature type="region of interest" description="Disordered" evidence="8">
    <location>
        <begin position="353"/>
        <end position="409"/>
    </location>
</feature>
<keyword evidence="3 11" id="KW-0808">Transferase</keyword>
<dbReference type="SMART" id="SM00220">
    <property type="entry name" value="S_TKc"/>
    <property type="match status" value="1"/>
</dbReference>
<evidence type="ECO:0000256" key="8">
    <source>
        <dbReference type="SAM" id="MobiDB-lite"/>
    </source>
</evidence>
<dbReference type="GO" id="GO:0004674">
    <property type="term" value="F:protein serine/threonine kinase activity"/>
    <property type="evidence" value="ECO:0007669"/>
    <property type="project" value="UniProtKB-EC"/>
</dbReference>
<dbReference type="EMBL" id="JBHSQS010000003">
    <property type="protein sequence ID" value="MFC5922728.1"/>
    <property type="molecule type" value="Genomic_DNA"/>
</dbReference>
<evidence type="ECO:0000256" key="9">
    <source>
        <dbReference type="SAM" id="Phobius"/>
    </source>
</evidence>
<dbReference type="Gene3D" id="1.10.510.10">
    <property type="entry name" value="Transferase(Phosphotransferase) domain 1"/>
    <property type="match status" value="1"/>
</dbReference>
<dbReference type="InterPro" id="IPR008271">
    <property type="entry name" value="Ser/Thr_kinase_AS"/>
</dbReference>
<protein>
    <recommendedName>
        <fullName evidence="1">non-specific serine/threonine protein kinase</fullName>
        <ecNumber evidence="1">2.7.11.1</ecNumber>
    </recommendedName>
</protein>
<dbReference type="InterPro" id="IPR017441">
    <property type="entry name" value="Protein_kinase_ATP_BS"/>
</dbReference>
<keyword evidence="12" id="KW-1185">Reference proteome</keyword>
<evidence type="ECO:0000256" key="2">
    <source>
        <dbReference type="ARBA" id="ARBA00022527"/>
    </source>
</evidence>
<dbReference type="InterPro" id="IPR011009">
    <property type="entry name" value="Kinase-like_dom_sf"/>
</dbReference>
<evidence type="ECO:0000256" key="4">
    <source>
        <dbReference type="ARBA" id="ARBA00022741"/>
    </source>
</evidence>
<sequence>MLIAGRYRLLDLVGRGGMGRVWRARDEMLHRDVAVKEVVPPSWLADHERAELRSRTLREARAAARLIHPAVVRLYDVVPVEGSPWIVMEYVPSRTLQDVLDAEGPLEPARAAGIGLALLGALHAAHTAGVLHRDVKPQNVLVAHDGRVMLTDFGLATFDGGDGAMTRPGMVLGSPQYVAPERAAEGVSTVAADLWSLGATLHAAVEGRSPYARSTAMATLSALAAGPPDPAPHAGPLAPVLDGLLRRDPRHRLDHDGARRLLTAAATGSASPPAEPRWADPAAELTDRSSVSGDTSDEDVTIPLPEPDQTAANQAASPGEPTRAPARRTARRAALIATALLVAAAAGVGTALTVADDEPRGTADRSSAPPPDRPPGGGGGPGGPFDPNRHGRPPGGRDVPPPPLPCVRPDVIGTAVPVGSPNPGERFRPPAGWVWHADTTGFRVSVPATWRYSKDGTVACFQDPATGRAFSVAEGGDADPLARLRSARDKASGSGALPEYDEIRLVAIGGGADWECRWNAPDGPKLHARQQVPDTAGGDRWTLGWITDDRDWAAAGGDWTTLRESFRPPR</sequence>
<accession>A0ABW1H1D8</accession>
<dbReference type="PROSITE" id="PS00108">
    <property type="entry name" value="PROTEIN_KINASE_ST"/>
    <property type="match status" value="1"/>
</dbReference>
<reference evidence="12" key="1">
    <citation type="journal article" date="2019" name="Int. J. Syst. Evol. Microbiol.">
        <title>The Global Catalogue of Microorganisms (GCM) 10K type strain sequencing project: providing services to taxonomists for standard genome sequencing and annotation.</title>
        <authorList>
            <consortium name="The Broad Institute Genomics Platform"/>
            <consortium name="The Broad Institute Genome Sequencing Center for Infectious Disease"/>
            <person name="Wu L."/>
            <person name="Ma J."/>
        </authorList>
    </citation>
    <scope>NUCLEOTIDE SEQUENCE [LARGE SCALE GENOMIC DNA]</scope>
    <source>
        <strain evidence="12">CGMCC 4.7144</strain>
    </source>
</reference>
<dbReference type="CDD" id="cd14014">
    <property type="entry name" value="STKc_PknB_like"/>
    <property type="match status" value="1"/>
</dbReference>
<dbReference type="PROSITE" id="PS50011">
    <property type="entry name" value="PROTEIN_KINASE_DOM"/>
    <property type="match status" value="1"/>
</dbReference>
<dbReference type="Proteomes" id="UP001596226">
    <property type="component" value="Unassembled WGS sequence"/>
</dbReference>
<keyword evidence="9" id="KW-1133">Transmembrane helix</keyword>
<name>A0ABW1H1D8_9ACTN</name>
<keyword evidence="9" id="KW-0472">Membrane</keyword>
<dbReference type="RefSeq" id="WP_377506141.1">
    <property type="nucleotide sequence ID" value="NZ_JBHSQS010000003.1"/>
</dbReference>
<dbReference type="EC" id="2.7.11.1" evidence="1"/>
<feature type="domain" description="Protein kinase" evidence="10">
    <location>
        <begin position="7"/>
        <end position="262"/>
    </location>
</feature>
<keyword evidence="9" id="KW-0812">Transmembrane</keyword>
<dbReference type="Gene3D" id="3.30.200.20">
    <property type="entry name" value="Phosphorylase Kinase, domain 1"/>
    <property type="match status" value="1"/>
</dbReference>
<feature type="binding site" evidence="7">
    <location>
        <position position="36"/>
    </location>
    <ligand>
        <name>ATP</name>
        <dbReference type="ChEBI" id="CHEBI:30616"/>
    </ligand>
</feature>
<feature type="transmembrane region" description="Helical" evidence="9">
    <location>
        <begin position="333"/>
        <end position="355"/>
    </location>
</feature>